<organism evidence="1 2">
    <name type="scientific">Bursaphelenchus xylophilus</name>
    <name type="common">Pinewood nematode worm</name>
    <name type="synonym">Aphelenchoides xylophilus</name>
    <dbReference type="NCBI Taxonomy" id="6326"/>
    <lineage>
        <taxon>Eukaryota</taxon>
        <taxon>Metazoa</taxon>
        <taxon>Ecdysozoa</taxon>
        <taxon>Nematoda</taxon>
        <taxon>Chromadorea</taxon>
        <taxon>Rhabditida</taxon>
        <taxon>Tylenchina</taxon>
        <taxon>Tylenchomorpha</taxon>
        <taxon>Aphelenchoidea</taxon>
        <taxon>Aphelenchoididae</taxon>
        <taxon>Bursaphelenchus</taxon>
    </lineage>
</organism>
<accession>A0A7I8WTC3</accession>
<protein>
    <submittedName>
        <fullName evidence="1">(pine wood nematode) hypothetical protein</fullName>
    </submittedName>
</protein>
<name>A0A7I8WTC3_BURXY</name>
<reference evidence="1" key="1">
    <citation type="submission" date="2020-09" db="EMBL/GenBank/DDBJ databases">
        <authorList>
            <person name="Kikuchi T."/>
        </authorList>
    </citation>
    <scope>NUCLEOTIDE SEQUENCE</scope>
    <source>
        <strain evidence="1">Ka4C1</strain>
    </source>
</reference>
<evidence type="ECO:0000313" key="1">
    <source>
        <dbReference type="EMBL" id="CAD5226540.1"/>
    </source>
</evidence>
<evidence type="ECO:0000313" key="2">
    <source>
        <dbReference type="Proteomes" id="UP000659654"/>
    </source>
</evidence>
<dbReference type="EMBL" id="CAJFCV020000004">
    <property type="protein sequence ID" value="CAG9115957.1"/>
    <property type="molecule type" value="Genomic_DNA"/>
</dbReference>
<dbReference type="Proteomes" id="UP000582659">
    <property type="component" value="Unassembled WGS sequence"/>
</dbReference>
<gene>
    <name evidence="1" type="ORF">BXYJ_LOCUS9101</name>
</gene>
<dbReference type="AlphaFoldDB" id="A0A7I8WTC3"/>
<dbReference type="Proteomes" id="UP000659654">
    <property type="component" value="Unassembled WGS sequence"/>
</dbReference>
<comment type="caution">
    <text evidence="1">The sequence shown here is derived from an EMBL/GenBank/DDBJ whole genome shotgun (WGS) entry which is preliminary data.</text>
</comment>
<keyword evidence="2" id="KW-1185">Reference proteome</keyword>
<proteinExistence type="predicted"/>
<dbReference type="EMBL" id="CAJFDI010000004">
    <property type="protein sequence ID" value="CAD5226540.1"/>
    <property type="molecule type" value="Genomic_DNA"/>
</dbReference>
<sequence length="73" mass="7779">MSRASLKCHRCPNAQLKGLVPEDEGVGKAGFVVGLLHLCSLDFWGCRELSAVFSDAIGNPPPPSRSLNGKFPV</sequence>